<dbReference type="STRING" id="1802117.A3J54_02220"/>
<evidence type="ECO:0000259" key="1">
    <source>
        <dbReference type="Pfam" id="PF16363"/>
    </source>
</evidence>
<evidence type="ECO:0000313" key="2">
    <source>
        <dbReference type="EMBL" id="OGZ47418.1"/>
    </source>
</evidence>
<dbReference type="SUPFAM" id="SSF51735">
    <property type="entry name" value="NAD(P)-binding Rossmann-fold domains"/>
    <property type="match status" value="1"/>
</dbReference>
<name>A0A1G2GC52_9BACT</name>
<proteinExistence type="predicted"/>
<reference evidence="2 3" key="1">
    <citation type="journal article" date="2016" name="Nat. Commun.">
        <title>Thousands of microbial genomes shed light on interconnected biogeochemical processes in an aquifer system.</title>
        <authorList>
            <person name="Anantharaman K."/>
            <person name="Brown C.T."/>
            <person name="Hug L.A."/>
            <person name="Sharon I."/>
            <person name="Castelle C.J."/>
            <person name="Probst A.J."/>
            <person name="Thomas B.C."/>
            <person name="Singh A."/>
            <person name="Wilkins M.J."/>
            <person name="Karaoz U."/>
            <person name="Brodie E.L."/>
            <person name="Williams K.H."/>
            <person name="Hubbard S.S."/>
            <person name="Banfield J.F."/>
        </authorList>
    </citation>
    <scope>NUCLEOTIDE SEQUENCE [LARGE SCALE GENOMIC DNA]</scope>
</reference>
<dbReference type="Pfam" id="PF16363">
    <property type="entry name" value="GDP_Man_Dehyd"/>
    <property type="match status" value="1"/>
</dbReference>
<comment type="caution">
    <text evidence="2">The sequence shown here is derived from an EMBL/GenBank/DDBJ whole genome shotgun (WGS) entry which is preliminary data.</text>
</comment>
<feature type="domain" description="NAD(P)-binding" evidence="1">
    <location>
        <begin position="4"/>
        <end position="301"/>
    </location>
</feature>
<dbReference type="AlphaFoldDB" id="A0A1G2GC52"/>
<dbReference type="PANTHER" id="PTHR43000">
    <property type="entry name" value="DTDP-D-GLUCOSE 4,6-DEHYDRATASE-RELATED"/>
    <property type="match status" value="1"/>
</dbReference>
<evidence type="ECO:0000313" key="3">
    <source>
        <dbReference type="Proteomes" id="UP000176576"/>
    </source>
</evidence>
<dbReference type="Gene3D" id="3.90.25.10">
    <property type="entry name" value="UDP-galactose 4-epimerase, domain 1"/>
    <property type="match status" value="1"/>
</dbReference>
<accession>A0A1G2GC52</accession>
<organism evidence="2 3">
    <name type="scientific">Candidatus Ryanbacteria bacterium RIFCSPHIGHO2_02_FULL_45_13b</name>
    <dbReference type="NCBI Taxonomy" id="1802117"/>
    <lineage>
        <taxon>Bacteria</taxon>
        <taxon>Candidatus Ryaniibacteriota</taxon>
    </lineage>
</organism>
<sequence>MKLFVTGITGFIGSHFGRMALTAGHDVVGLARQSDTRNISRIEDYQALSRFRLVYGDLTADISGLLEGAEAVVNFAARTFVDHSILDPEPFIQSNIVGTYKLLEQARKYKPKLYVQVSTDEVYGAILDGAYKEDARLNPTNPYSSTKAAADMLCVSYWNTYKLPIIITRTENNYGPWQHPQKAIPVFVAKALKGEKLPVYGDGKHRRMWLHVEDHCAAILHLLEHGNAGEIYHVAGEEELENIELAKHVLDILGKPHSLISFVPDHDVRPGHDRRYALDVTKLRATGWKPSHALREGLEETVMWYKNHPEWHV</sequence>
<dbReference type="Gene3D" id="3.40.50.720">
    <property type="entry name" value="NAD(P)-binding Rossmann-like Domain"/>
    <property type="match status" value="1"/>
</dbReference>
<dbReference type="InterPro" id="IPR016040">
    <property type="entry name" value="NAD(P)-bd_dom"/>
</dbReference>
<dbReference type="InterPro" id="IPR036291">
    <property type="entry name" value="NAD(P)-bd_dom_sf"/>
</dbReference>
<dbReference type="Proteomes" id="UP000176576">
    <property type="component" value="Unassembled WGS sequence"/>
</dbReference>
<protein>
    <recommendedName>
        <fullName evidence="1">NAD(P)-binding domain-containing protein</fullName>
    </recommendedName>
</protein>
<gene>
    <name evidence="2" type="ORF">A3J54_02220</name>
</gene>
<dbReference type="EMBL" id="MHNN01000001">
    <property type="protein sequence ID" value="OGZ47418.1"/>
    <property type="molecule type" value="Genomic_DNA"/>
</dbReference>